<reference evidence="3" key="1">
    <citation type="submission" date="2014-03" db="EMBL/GenBank/DDBJ databases">
        <title>The sialotranscriptome of Amblyomma triste, Amblyomma parvum and Amblyomma cajennense ticks, uncovered by 454-based RNA-seq.</title>
        <authorList>
            <person name="Garcia G.R."/>
            <person name="Gardinassi L.G."/>
            <person name="Ribeiro J.M."/>
            <person name="Anatriello E."/>
            <person name="Ferreira B.R."/>
            <person name="Moreira H.N."/>
            <person name="Mafra C."/>
            <person name="Olegario M.M."/>
            <person name="Szabo P.J."/>
            <person name="Miranda-Santos I.K."/>
            <person name="Maruyama S.R."/>
        </authorList>
    </citation>
    <scope>NUCLEOTIDE SEQUENCE</scope>
    <source>
        <strain evidence="3">Mato Grasso do Sul</strain>
        <tissue evidence="3">Salivary glands</tissue>
    </source>
</reference>
<feature type="region of interest" description="Disordered" evidence="1">
    <location>
        <begin position="25"/>
        <end position="56"/>
    </location>
</feature>
<keyword evidence="2" id="KW-0732">Signal</keyword>
<dbReference type="EMBL" id="GBBM01004158">
    <property type="protein sequence ID" value="JAC31260.1"/>
    <property type="molecule type" value="mRNA"/>
</dbReference>
<name>A0A023GER2_AMBTT</name>
<sequence length="415" mass="44417">MHLVSLLLIATLAAAVQGLPAQSAARTFGSSSPEHMLPVNSHHAHQQSLVPGHVHHTNPGHSSAILVCQVVQMPVIQPAASPAAPAPDKQDSPSLGPDMHLAPSVVSTSQHVLSSLNSRVQTAVDRIVPPIVSILQNASHWLNNTSQHHVNHHAVHQHAHQLPHPLVPPASTHQHAHQLPHHLMHNASMHQHAHQQPHHLVHNSSMHQHAHQLPHHLVHNSSMHQHAHQLPHHLVPPASVHQHAHQQPHHLVHNSSMHQHAHQQPHHLVHNASPFQILHHLINAVPVKSVHSQPGQGMLPQKTIPMTVISVPVMVPAVQAGSGLSTFAVQNDARGFKVPESSSKIPLTTPQELSTTASFVPSPAENVTDAFPSAFSSGHGVDFSGQTANVPVVVSTSGSNVLDSTSSPAPISTSS</sequence>
<feature type="region of interest" description="Disordered" evidence="1">
    <location>
        <begin position="239"/>
        <end position="266"/>
    </location>
</feature>
<evidence type="ECO:0000256" key="2">
    <source>
        <dbReference type="SAM" id="SignalP"/>
    </source>
</evidence>
<evidence type="ECO:0000313" key="3">
    <source>
        <dbReference type="EMBL" id="JAC31260.1"/>
    </source>
</evidence>
<dbReference type="AlphaFoldDB" id="A0A023GER2"/>
<protein>
    <submittedName>
        <fullName evidence="3">Putative large his rich 1</fullName>
    </submittedName>
</protein>
<accession>A0A023GER2</accession>
<feature type="signal peptide" evidence="2">
    <location>
        <begin position="1"/>
        <end position="18"/>
    </location>
</feature>
<feature type="compositionally biased region" description="Basic residues" evidence="1">
    <location>
        <begin position="242"/>
        <end position="252"/>
    </location>
</feature>
<evidence type="ECO:0000256" key="1">
    <source>
        <dbReference type="SAM" id="MobiDB-lite"/>
    </source>
</evidence>
<feature type="chain" id="PRO_5001518629" evidence="2">
    <location>
        <begin position="19"/>
        <end position="415"/>
    </location>
</feature>
<organism evidence="3">
    <name type="scientific">Amblyomma triste</name>
    <name type="common">Neotropical tick</name>
    <dbReference type="NCBI Taxonomy" id="251400"/>
    <lineage>
        <taxon>Eukaryota</taxon>
        <taxon>Metazoa</taxon>
        <taxon>Ecdysozoa</taxon>
        <taxon>Arthropoda</taxon>
        <taxon>Chelicerata</taxon>
        <taxon>Arachnida</taxon>
        <taxon>Acari</taxon>
        <taxon>Parasitiformes</taxon>
        <taxon>Ixodida</taxon>
        <taxon>Ixodoidea</taxon>
        <taxon>Ixodidae</taxon>
        <taxon>Amblyomminae</taxon>
        <taxon>Amblyomma</taxon>
    </lineage>
</organism>
<feature type="region of interest" description="Disordered" evidence="1">
    <location>
        <begin position="79"/>
        <end position="101"/>
    </location>
</feature>
<proteinExistence type="evidence at transcript level"/>